<dbReference type="InterPro" id="IPR036822">
    <property type="entry name" value="CutC-like_dom_sf"/>
</dbReference>
<evidence type="ECO:0000313" key="4">
    <source>
        <dbReference type="Proteomes" id="UP000036932"/>
    </source>
</evidence>
<dbReference type="PANTHER" id="PTHR12598">
    <property type="entry name" value="COPPER HOMEOSTASIS PROTEIN CUTC"/>
    <property type="match status" value="1"/>
</dbReference>
<sequence>MLLEIIATCVEDAITAEKNGADRLELITAITEGGLTPGIGLVKEVVKAVSIPVHVMVRPHSRSFVYSSHDIATMIAEIKAIREAGAAGVVLGMLTAEGKIDEASLAKMLEWTGAMQVTFHRAFDELEDQFEGLRTLQKYPAVTRILTSGGPQPAPQAIPRIRELVEQSAGSGLKILAGNGLKWEIIHDFINQTGVGEVHFGSAVRYGRSGLKPIDPVELRSLADSIHQ</sequence>
<dbReference type="InterPro" id="IPR005627">
    <property type="entry name" value="CutC-like"/>
</dbReference>
<dbReference type="EMBL" id="LIUT01000001">
    <property type="protein sequence ID" value="KOR89804.1"/>
    <property type="molecule type" value="Genomic_DNA"/>
</dbReference>
<dbReference type="Pfam" id="PF03932">
    <property type="entry name" value="CutC"/>
    <property type="match status" value="1"/>
</dbReference>
<evidence type="ECO:0000313" key="3">
    <source>
        <dbReference type="EMBL" id="KOR89804.1"/>
    </source>
</evidence>
<dbReference type="Gene3D" id="3.20.20.380">
    <property type="entry name" value="Copper homeostasis (CutC) domain"/>
    <property type="match status" value="1"/>
</dbReference>
<comment type="subcellular location">
    <subcellularLocation>
        <location evidence="2">Cytoplasm</location>
    </subcellularLocation>
</comment>
<dbReference type="GO" id="GO:0005507">
    <property type="term" value="F:copper ion binding"/>
    <property type="evidence" value="ECO:0007669"/>
    <property type="project" value="TreeGrafter"/>
</dbReference>
<protein>
    <recommendedName>
        <fullName evidence="2">PF03932 family protein CutC</fullName>
    </recommendedName>
</protein>
<dbReference type="RefSeq" id="WP_053492850.1">
    <property type="nucleotide sequence ID" value="NZ_LIUT01000001.1"/>
</dbReference>
<dbReference type="OrthoDB" id="9815677at2"/>
<keyword evidence="4" id="KW-1185">Reference proteome</keyword>
<keyword evidence="2" id="KW-0963">Cytoplasm</keyword>
<proteinExistence type="inferred from homology"/>
<evidence type="ECO:0000256" key="1">
    <source>
        <dbReference type="ARBA" id="ARBA00007768"/>
    </source>
</evidence>
<gene>
    <name evidence="2" type="primary">cutC</name>
    <name evidence="3" type="ORF">AM231_12095</name>
</gene>
<dbReference type="AlphaFoldDB" id="A0A0M1P703"/>
<organism evidence="3 4">
    <name type="scientific">Paenibacillus solani</name>
    <dbReference type="NCBI Taxonomy" id="1705565"/>
    <lineage>
        <taxon>Bacteria</taxon>
        <taxon>Bacillati</taxon>
        <taxon>Bacillota</taxon>
        <taxon>Bacilli</taxon>
        <taxon>Bacillales</taxon>
        <taxon>Paenibacillaceae</taxon>
        <taxon>Paenibacillus</taxon>
    </lineage>
</organism>
<evidence type="ECO:0000256" key="2">
    <source>
        <dbReference type="HAMAP-Rule" id="MF_00795"/>
    </source>
</evidence>
<dbReference type="SUPFAM" id="SSF110395">
    <property type="entry name" value="CutC-like"/>
    <property type="match status" value="1"/>
</dbReference>
<dbReference type="GO" id="GO:0005737">
    <property type="term" value="C:cytoplasm"/>
    <property type="evidence" value="ECO:0007669"/>
    <property type="project" value="UniProtKB-SubCell"/>
</dbReference>
<comment type="similarity">
    <text evidence="1 2">Belongs to the CutC family.</text>
</comment>
<name>A0A0M1P703_9BACL</name>
<dbReference type="PATRIC" id="fig|1705565.3.peg.4437"/>
<dbReference type="PANTHER" id="PTHR12598:SF0">
    <property type="entry name" value="COPPER HOMEOSTASIS PROTEIN CUTC HOMOLOG"/>
    <property type="match status" value="1"/>
</dbReference>
<reference evidence="4" key="1">
    <citation type="submission" date="2015-08" db="EMBL/GenBank/DDBJ databases">
        <title>Genome sequencing project for genomic taxonomy and phylogenomics of Bacillus-like bacteria.</title>
        <authorList>
            <person name="Liu B."/>
            <person name="Wang J."/>
            <person name="Zhu Y."/>
            <person name="Liu G."/>
            <person name="Chen Q."/>
            <person name="Chen Z."/>
            <person name="Lan J."/>
            <person name="Che J."/>
            <person name="Ge C."/>
            <person name="Shi H."/>
            <person name="Pan Z."/>
            <person name="Liu X."/>
        </authorList>
    </citation>
    <scope>NUCLEOTIDE SEQUENCE [LARGE SCALE GENOMIC DNA]</scope>
    <source>
        <strain evidence="4">FJAT-22460</strain>
    </source>
</reference>
<dbReference type="HAMAP" id="MF_00795">
    <property type="entry name" value="CutC"/>
    <property type="match status" value="1"/>
</dbReference>
<dbReference type="Proteomes" id="UP000036932">
    <property type="component" value="Unassembled WGS sequence"/>
</dbReference>
<comment type="caution">
    <text evidence="2">Once thought to be involved in copper homeostasis, experiments in E.coli have shown this is not the case.</text>
</comment>
<comment type="caution">
    <text evidence="3">The sequence shown here is derived from an EMBL/GenBank/DDBJ whole genome shotgun (WGS) entry which is preliminary data.</text>
</comment>
<accession>A0A0M1P703</accession>